<proteinExistence type="predicted"/>
<keyword evidence="3" id="KW-1185">Reference proteome</keyword>
<feature type="region of interest" description="Disordered" evidence="1">
    <location>
        <begin position="1"/>
        <end position="48"/>
    </location>
</feature>
<evidence type="ECO:0000313" key="3">
    <source>
        <dbReference type="Proteomes" id="UP001430172"/>
    </source>
</evidence>
<comment type="caution">
    <text evidence="2">The sequence shown here is derived from an EMBL/GenBank/DDBJ whole genome shotgun (WGS) entry which is preliminary data.</text>
</comment>
<accession>A0ABS2CKJ8</accession>
<reference evidence="2" key="1">
    <citation type="submission" date="2021-02" db="EMBL/GenBank/DDBJ databases">
        <title>Phycicoccus sp. MQZ13P-5T, whole genome shotgun sequence.</title>
        <authorList>
            <person name="Tuo L."/>
        </authorList>
    </citation>
    <scope>NUCLEOTIDE SEQUENCE</scope>
    <source>
        <strain evidence="2">MQZ13P-5</strain>
    </source>
</reference>
<dbReference type="EMBL" id="JAFDVD010000008">
    <property type="protein sequence ID" value="MBM6400415.1"/>
    <property type="molecule type" value="Genomic_DNA"/>
</dbReference>
<protein>
    <submittedName>
        <fullName evidence="2">Uncharacterized protein</fullName>
    </submittedName>
</protein>
<dbReference type="RefSeq" id="WP_204130880.1">
    <property type="nucleotide sequence ID" value="NZ_JAFDVD010000008.1"/>
</dbReference>
<name>A0ABS2CKJ8_9MICO</name>
<gene>
    <name evidence="2" type="ORF">JQN70_08470</name>
</gene>
<feature type="compositionally biased region" description="Basic and acidic residues" evidence="1">
    <location>
        <begin position="1"/>
        <end position="27"/>
    </location>
</feature>
<feature type="compositionally biased region" description="Basic and acidic residues" evidence="1">
    <location>
        <begin position="35"/>
        <end position="47"/>
    </location>
</feature>
<evidence type="ECO:0000313" key="2">
    <source>
        <dbReference type="EMBL" id="MBM6400415.1"/>
    </source>
</evidence>
<sequence>MGPARQTDRHDLERRVHVDLPRVRPEEMSTAQEVEPARDPRGGRDTETEFMLRNGGFWP</sequence>
<evidence type="ECO:0000256" key="1">
    <source>
        <dbReference type="SAM" id="MobiDB-lite"/>
    </source>
</evidence>
<dbReference type="Proteomes" id="UP001430172">
    <property type="component" value="Unassembled WGS sequence"/>
</dbReference>
<organism evidence="2 3">
    <name type="scientific">Phycicoccus sonneratiae</name>
    <dbReference type="NCBI Taxonomy" id="2807628"/>
    <lineage>
        <taxon>Bacteria</taxon>
        <taxon>Bacillati</taxon>
        <taxon>Actinomycetota</taxon>
        <taxon>Actinomycetes</taxon>
        <taxon>Micrococcales</taxon>
        <taxon>Intrasporangiaceae</taxon>
        <taxon>Phycicoccus</taxon>
    </lineage>
</organism>